<evidence type="ECO:0000256" key="3">
    <source>
        <dbReference type="ARBA" id="ARBA00022490"/>
    </source>
</evidence>
<dbReference type="OrthoDB" id="10054259at2759"/>
<dbReference type="InterPro" id="IPR048256">
    <property type="entry name" value="Tektin-like"/>
</dbReference>
<evidence type="ECO:0000256" key="10">
    <source>
        <dbReference type="ARBA" id="ARBA00046435"/>
    </source>
</evidence>
<comment type="subunit">
    <text evidence="10">Microtubule inner protein component of sperm flagellar doublet microtubules.</text>
</comment>
<dbReference type="GO" id="GO:0015630">
    <property type="term" value="C:microtubule cytoskeleton"/>
    <property type="evidence" value="ECO:0007669"/>
    <property type="project" value="UniProtKB-UniRule"/>
</dbReference>
<comment type="subcellular location">
    <subcellularLocation>
        <location evidence="11">Cytoplasm</location>
        <location evidence="11">Cytoskeleton</location>
        <location evidence="11">Cilium axoneme</location>
    </subcellularLocation>
    <subcellularLocation>
        <location evidence="1">Cytoplasm</location>
        <location evidence="1">Cytoskeleton</location>
        <location evidence="1">Flagellum axoneme</location>
    </subcellularLocation>
</comment>
<keyword evidence="8 11" id="KW-0966">Cell projection</keyword>
<accession>A0A8T2K7S6</accession>
<keyword evidence="6 11" id="KW-0969">Cilium</keyword>
<evidence type="ECO:0000256" key="4">
    <source>
        <dbReference type="ARBA" id="ARBA00022846"/>
    </source>
</evidence>
<dbReference type="InterPro" id="IPR000435">
    <property type="entry name" value="Tektins"/>
</dbReference>
<dbReference type="PANTHER" id="PTHR19960">
    <property type="entry name" value="TEKTIN"/>
    <property type="match status" value="1"/>
</dbReference>
<evidence type="ECO:0000256" key="8">
    <source>
        <dbReference type="ARBA" id="ARBA00023273"/>
    </source>
</evidence>
<evidence type="ECO:0000313" key="13">
    <source>
        <dbReference type="EMBL" id="KAG8450671.1"/>
    </source>
</evidence>
<evidence type="ECO:0000256" key="12">
    <source>
        <dbReference type="SAM" id="Coils"/>
    </source>
</evidence>
<dbReference type="Pfam" id="PF03148">
    <property type="entry name" value="Tektin"/>
    <property type="match status" value="1"/>
</dbReference>
<evidence type="ECO:0000256" key="6">
    <source>
        <dbReference type="ARBA" id="ARBA00023069"/>
    </source>
</evidence>
<keyword evidence="4 11" id="KW-0282">Flagellum</keyword>
<evidence type="ECO:0000256" key="5">
    <source>
        <dbReference type="ARBA" id="ARBA00023054"/>
    </source>
</evidence>
<dbReference type="Proteomes" id="UP000812440">
    <property type="component" value="Chromosome 2"/>
</dbReference>
<dbReference type="AlphaFoldDB" id="A0A8T2K7S6"/>
<evidence type="ECO:0000256" key="9">
    <source>
        <dbReference type="ARBA" id="ARBA00045224"/>
    </source>
</evidence>
<dbReference type="PANTHER" id="PTHR19960:SF25">
    <property type="entry name" value="TEKTIN-1"/>
    <property type="match status" value="1"/>
</dbReference>
<sequence>MAKLVQLPPKFVPKEWNIANKMYYSKAESQRSRSERLVAESQRLIDEIEKSTQRSQKDVNKKLDQRLEDIQFWKKELDNQLEEAVNDITQLLAYKVRLEKALESCKEPLSIAQQCLIEREKRIGIDLVHDEVERELIKEVEVIQGVIALLERTIEQITEQIRMSRSAKYSLEKDLKDKFQALKLDNHCTALTNNSPDLNYSSDIVRIGANSVAPTEWEAFTNTNIIKAEKQRNNSVALRSLIDSILSETASDMRKQCDTVTYALKNRIQETKDAKNKLEEHLMKVMDEIRSQEKNIEVLKKTIIDKEGPMKVAHTRLETRTLRPNVELCRDPVQYRLISEVEEITTNIERLRETLNQAEAELKALNRNQLSLEEEIQVKENSIYIDEVICLQMREAISINTF</sequence>
<keyword evidence="14" id="KW-1185">Reference proteome</keyword>
<dbReference type="GO" id="GO:0005634">
    <property type="term" value="C:nucleus"/>
    <property type="evidence" value="ECO:0007669"/>
    <property type="project" value="TreeGrafter"/>
</dbReference>
<comment type="similarity">
    <text evidence="2 11">Belongs to the tektin family.</text>
</comment>
<protein>
    <recommendedName>
        <fullName evidence="11">Tektin</fullName>
    </recommendedName>
</protein>
<feature type="coiled-coil region" evidence="12">
    <location>
        <begin position="34"/>
        <end position="94"/>
    </location>
</feature>
<evidence type="ECO:0000313" key="14">
    <source>
        <dbReference type="Proteomes" id="UP000812440"/>
    </source>
</evidence>
<evidence type="ECO:0000256" key="7">
    <source>
        <dbReference type="ARBA" id="ARBA00023212"/>
    </source>
</evidence>
<proteinExistence type="inferred from homology"/>
<feature type="coiled-coil region" evidence="12">
    <location>
        <begin position="341"/>
        <end position="382"/>
    </location>
</feature>
<organism evidence="13 14">
    <name type="scientific">Hymenochirus boettgeri</name>
    <name type="common">Congo dwarf clawed frog</name>
    <dbReference type="NCBI Taxonomy" id="247094"/>
    <lineage>
        <taxon>Eukaryota</taxon>
        <taxon>Metazoa</taxon>
        <taxon>Chordata</taxon>
        <taxon>Craniata</taxon>
        <taxon>Vertebrata</taxon>
        <taxon>Euteleostomi</taxon>
        <taxon>Amphibia</taxon>
        <taxon>Batrachia</taxon>
        <taxon>Anura</taxon>
        <taxon>Pipoidea</taxon>
        <taxon>Pipidae</taxon>
        <taxon>Pipinae</taxon>
        <taxon>Hymenochirus</taxon>
    </lineage>
</organism>
<evidence type="ECO:0000256" key="2">
    <source>
        <dbReference type="ARBA" id="ARBA00007209"/>
    </source>
</evidence>
<dbReference type="GO" id="GO:0060271">
    <property type="term" value="P:cilium assembly"/>
    <property type="evidence" value="ECO:0007669"/>
    <property type="project" value="UniProtKB-UniRule"/>
</dbReference>
<evidence type="ECO:0000256" key="1">
    <source>
        <dbReference type="ARBA" id="ARBA00004611"/>
    </source>
</evidence>
<gene>
    <name evidence="13" type="ORF">GDO86_003086</name>
</gene>
<dbReference type="EMBL" id="JAACNH010000002">
    <property type="protein sequence ID" value="KAG8450671.1"/>
    <property type="molecule type" value="Genomic_DNA"/>
</dbReference>
<name>A0A8T2K7S6_9PIPI</name>
<keyword evidence="3" id="KW-0963">Cytoplasm</keyword>
<dbReference type="GO" id="GO:0005930">
    <property type="term" value="C:axoneme"/>
    <property type="evidence" value="ECO:0007669"/>
    <property type="project" value="UniProtKB-SubCell"/>
</dbReference>
<reference evidence="13" key="1">
    <citation type="thesis" date="2020" institute="ProQuest LLC" country="789 East Eisenhower Parkway, Ann Arbor, MI, USA">
        <title>Comparative Genomics and Chromosome Evolution.</title>
        <authorList>
            <person name="Mudd A.B."/>
        </authorList>
    </citation>
    <scope>NUCLEOTIDE SEQUENCE</scope>
    <source>
        <strain evidence="13">Female2</strain>
        <tissue evidence="13">Blood</tissue>
    </source>
</reference>
<feature type="coiled-coil region" evidence="12">
    <location>
        <begin position="268"/>
        <end position="302"/>
    </location>
</feature>
<comment type="function">
    <text evidence="9">Microtubule inner protein (MIP) part of the dynein-decorated doublet microtubules (DMTs) in cilia and flagellar axoneme. Forms filamentous polymers in the walls of ciliary and flagellar microtubules.</text>
</comment>
<dbReference type="PRINTS" id="PR00511">
    <property type="entry name" value="TEKTIN"/>
</dbReference>
<keyword evidence="7" id="KW-0206">Cytoskeleton</keyword>
<comment type="caution">
    <text evidence="13">The sequence shown here is derived from an EMBL/GenBank/DDBJ whole genome shotgun (WGS) entry which is preliminary data.</text>
</comment>
<keyword evidence="5 12" id="KW-0175">Coiled coil</keyword>
<evidence type="ECO:0000256" key="11">
    <source>
        <dbReference type="RuleBase" id="RU367040"/>
    </source>
</evidence>
<dbReference type="GO" id="GO:0060294">
    <property type="term" value="P:cilium movement involved in cell motility"/>
    <property type="evidence" value="ECO:0007669"/>
    <property type="project" value="UniProtKB-UniRule"/>
</dbReference>